<organism evidence="1 2">
    <name type="scientific">Pseudomonas putida</name>
    <name type="common">Arthrobacter siderocapsulatus</name>
    <dbReference type="NCBI Taxonomy" id="303"/>
    <lineage>
        <taxon>Bacteria</taxon>
        <taxon>Pseudomonadati</taxon>
        <taxon>Pseudomonadota</taxon>
        <taxon>Gammaproteobacteria</taxon>
        <taxon>Pseudomonadales</taxon>
        <taxon>Pseudomonadaceae</taxon>
        <taxon>Pseudomonas</taxon>
    </lineage>
</organism>
<protein>
    <submittedName>
        <fullName evidence="1">Uncharacterized protein</fullName>
    </submittedName>
</protein>
<sequence length="174" mass="19894">MPTTLTAAFPHHLAREVQDLARQLDLPNGDQGIAVTLDGEPLTLPYRLHLPAADTARSLIHACLLTRHPDGHVRERYLQQIIRAPEAWVIPFVFQLTGEYVIELLALCEANLPTLDASAYGRFFNDNPAYFSLTRARMVSYWDCYHRSRHPHLRSYVGTRLFRAFSDFTTTTSR</sequence>
<proteinExistence type="predicted"/>
<dbReference type="Proteomes" id="UP000269115">
    <property type="component" value="Unassembled WGS sequence"/>
</dbReference>
<evidence type="ECO:0000313" key="2">
    <source>
        <dbReference type="Proteomes" id="UP000269115"/>
    </source>
</evidence>
<dbReference type="EMBL" id="RJUR01000013">
    <property type="protein sequence ID" value="ROQ49622.1"/>
    <property type="molecule type" value="Genomic_DNA"/>
</dbReference>
<dbReference type="RefSeq" id="WP_043864430.1">
    <property type="nucleotide sequence ID" value="NZ_RJUR01000013.1"/>
</dbReference>
<reference evidence="1 2" key="1">
    <citation type="submission" date="2018-11" db="EMBL/GenBank/DDBJ databases">
        <title>Genomic analyses of the natural microbiome of Caenorhabditis elegans.</title>
        <authorList>
            <person name="Samuel B."/>
        </authorList>
    </citation>
    <scope>NUCLEOTIDE SEQUENCE [LARGE SCALE GENOMIC DNA]</scope>
    <source>
        <strain evidence="1 2">BIGb0473</strain>
    </source>
</reference>
<dbReference type="AlphaFoldDB" id="A0A9X8EK24"/>
<accession>A0A9X8EK24</accession>
<name>A0A9X8EK24_PSEPU</name>
<dbReference type="OrthoDB" id="3578967at2"/>
<gene>
    <name evidence="1" type="ORF">EDF85_2404</name>
</gene>
<comment type="caution">
    <text evidence="1">The sequence shown here is derived from an EMBL/GenBank/DDBJ whole genome shotgun (WGS) entry which is preliminary data.</text>
</comment>
<evidence type="ECO:0000313" key="1">
    <source>
        <dbReference type="EMBL" id="ROQ49622.1"/>
    </source>
</evidence>